<organism evidence="2">
    <name type="scientific">Kuenenia stuttgartiensis</name>
    <dbReference type="NCBI Taxonomy" id="174633"/>
    <lineage>
        <taxon>Bacteria</taxon>
        <taxon>Pseudomonadati</taxon>
        <taxon>Planctomycetota</taxon>
        <taxon>Candidatus Brocadiia</taxon>
        <taxon>Candidatus Brocadiales</taxon>
        <taxon>Candidatus Brocadiaceae</taxon>
        <taxon>Candidatus Kuenenia</taxon>
    </lineage>
</organism>
<dbReference type="Gene3D" id="3.20.20.80">
    <property type="entry name" value="Glycosidases"/>
    <property type="match status" value="1"/>
</dbReference>
<proteinExistence type="predicted"/>
<dbReference type="GO" id="GO:0004553">
    <property type="term" value="F:hydrolase activity, hydrolyzing O-glycosyl compounds"/>
    <property type="evidence" value="ECO:0007669"/>
    <property type="project" value="TreeGrafter"/>
</dbReference>
<dbReference type="Pfam" id="PF11790">
    <property type="entry name" value="Glyco_hydro_cc"/>
    <property type="match status" value="1"/>
</dbReference>
<gene>
    <name evidence="2" type="ORF">kustc0420</name>
</gene>
<evidence type="ECO:0000313" key="2">
    <source>
        <dbReference type="EMBL" id="CAJ71165.1"/>
    </source>
</evidence>
<dbReference type="InterPro" id="IPR051923">
    <property type="entry name" value="Glycosyl_Hydrolase_39"/>
</dbReference>
<dbReference type="InterPro" id="IPR013783">
    <property type="entry name" value="Ig-like_fold"/>
</dbReference>
<dbReference type="SUPFAM" id="SSF51445">
    <property type="entry name" value="(Trans)glycosidases"/>
    <property type="match status" value="1"/>
</dbReference>
<name>Q1PVA4_KUEST</name>
<dbReference type="SUPFAM" id="SSF49373">
    <property type="entry name" value="Invasin/intimin cell-adhesion fragments"/>
    <property type="match status" value="1"/>
</dbReference>
<dbReference type="InterPro" id="IPR017853">
    <property type="entry name" value="GH"/>
</dbReference>
<accession>Q1PVA4</accession>
<dbReference type="CAZy" id="GH39">
    <property type="family name" value="Glycoside Hydrolase Family 39"/>
</dbReference>
<dbReference type="AlphaFoldDB" id="Q1PVA4"/>
<protein>
    <recommendedName>
        <fullName evidence="1">Asl1-like glycosyl hydrolase catalytic domain-containing protein</fullName>
    </recommendedName>
</protein>
<dbReference type="Gene3D" id="2.60.40.10">
    <property type="entry name" value="Immunoglobulins"/>
    <property type="match status" value="1"/>
</dbReference>
<reference evidence="2" key="1">
    <citation type="journal article" date="2006" name="Nature">
        <title>Deciphering the evolution and metabolism of an anammox bacterium from a community genome.</title>
        <authorList>
            <person name="Strous M."/>
            <person name="Pelletier E."/>
            <person name="Mangenot S."/>
            <person name="Rattei T."/>
            <person name="Lehner A."/>
            <person name="Taylor M.W."/>
            <person name="Horn M."/>
            <person name="Daims H."/>
            <person name="Bartol-Mavel D."/>
            <person name="Wincker P."/>
            <person name="Barbe V."/>
            <person name="Fonknechten N."/>
            <person name="Vallenet D."/>
            <person name="Segurens B."/>
            <person name="Schenowitz-Truong C."/>
            <person name="Medigue C."/>
            <person name="Collingro A."/>
            <person name="Snel B."/>
            <person name="Dutilh B.E."/>
            <person name="OpDenCamp H.J.M."/>
            <person name="vanDerDrift C."/>
            <person name="Cirpus I."/>
            <person name="vanDePas-Schoonen K.T."/>
            <person name="Harhangi H.R."/>
            <person name="vanNiftrik L."/>
            <person name="Schmid M."/>
            <person name="Keltjens J."/>
            <person name="vanDeVossenberg J."/>
            <person name="Kartal B."/>
            <person name="Meier H."/>
            <person name="Frishman D."/>
            <person name="Huynen M.A."/>
            <person name="Mewes H."/>
            <person name="Weissenbach J."/>
            <person name="Jetten M.S.M."/>
            <person name="Wagner M."/>
            <person name="LePaslier D."/>
        </authorList>
    </citation>
    <scope>NUCLEOTIDE SEQUENCE</scope>
</reference>
<dbReference type="InterPro" id="IPR008964">
    <property type="entry name" value="Invasin/intimin_cell_adhesion"/>
</dbReference>
<feature type="domain" description="Asl1-like glycosyl hydrolase catalytic" evidence="1">
    <location>
        <begin position="145"/>
        <end position="288"/>
    </location>
</feature>
<reference evidence="2" key="2">
    <citation type="submission" date="2006-01" db="EMBL/GenBank/DDBJ databases">
        <authorList>
            <person name="Genoscope"/>
        </authorList>
    </citation>
    <scope>NUCLEOTIDE SEQUENCE</scope>
</reference>
<dbReference type="InterPro" id="IPR024655">
    <property type="entry name" value="Asl1_glyco_hydro_catalytic"/>
</dbReference>
<dbReference type="PANTHER" id="PTHR12631">
    <property type="entry name" value="ALPHA-L-IDURONIDASE"/>
    <property type="match status" value="1"/>
</dbReference>
<evidence type="ECO:0000259" key="1">
    <source>
        <dbReference type="Pfam" id="PF11790"/>
    </source>
</evidence>
<dbReference type="RefSeq" id="WP_169704085.1">
    <property type="nucleotide sequence ID" value="NZ_OCTL01000121.1"/>
</dbReference>
<dbReference type="PANTHER" id="PTHR12631:SF10">
    <property type="entry name" value="BETA-XYLOSIDASE-LIKE PROTEIN-RELATED"/>
    <property type="match status" value="1"/>
</dbReference>
<dbReference type="EMBL" id="CT573073">
    <property type="protein sequence ID" value="CAJ71165.1"/>
    <property type="molecule type" value="Genomic_DNA"/>
</dbReference>
<sequence>MNNYWVKKTVGGLLLVISSLSFVNDSYSYSRENYGAHSMIYPDMPEVDIEELFSKSSALGIAYLRLDVQLSSIFVQEDAPPEWEPMDIIVDLAGKYGVQILGTLTSMPDWAGNCPSGEAAYDPNFCPPADYDQWAKWIAMIVGRYKGDIHYWEVWNEPNEYTCTSTACEGFFYGDASEYAQLLSTTYDAIKAADSSANILIAGVFMPLDHEDLSEWLQEVAENAPDKFDIANIHVRDDLDKLPDMVAEFIEMFSSIGFDGPVWVSEHGYTSDPNYQTDKNYKNGLISQAEYYASSINDILDNGVDKVFVTLRDNDELEAADVAEGLLAQVIDDQTTGEVTFIEKPSYIAVQELINADASATPTPTPTPTPSPAPGECDAKSITAASELSLARGESEEVTVTVKGDNDCFSEGVTVKAKIKKGKKFIKIPAKTAETDKNGEATFTITAGNKKGNAKVLFTSDGLKATLNVKVGKE</sequence>